<dbReference type="Gene3D" id="1.20.120.140">
    <property type="entry name" value="Signal recognition particle SRP54, nucleotide-binding domain"/>
    <property type="match status" value="1"/>
</dbReference>
<name>A0A5M6IL16_9PROT</name>
<feature type="binding site" evidence="10">
    <location>
        <begin position="206"/>
        <end position="213"/>
    </location>
    <ligand>
        <name>GTP</name>
        <dbReference type="ChEBI" id="CHEBI:37565"/>
    </ligand>
</feature>
<dbReference type="AlphaFoldDB" id="A0A5M6IL16"/>
<comment type="caution">
    <text evidence="13">The sequence shown here is derived from an EMBL/GenBank/DDBJ whole genome shotgun (WGS) entry which is preliminary data.</text>
</comment>
<reference evidence="13 14" key="1">
    <citation type="submission" date="2019-09" db="EMBL/GenBank/DDBJ databases">
        <title>Genome sequence of Rhodovastum atsumiense, a diverse member of the Acetobacteraceae family of non-sulfur purple photosynthetic bacteria.</title>
        <authorList>
            <person name="Meyer T."/>
            <person name="Kyndt J."/>
        </authorList>
    </citation>
    <scope>NUCLEOTIDE SEQUENCE [LARGE SCALE GENOMIC DNA]</scope>
    <source>
        <strain evidence="13 14">DSM 21279</strain>
    </source>
</reference>
<keyword evidence="5 10" id="KW-0694">RNA-binding</keyword>
<keyword evidence="4 10" id="KW-0378">Hydrolase</keyword>
<dbReference type="SUPFAM" id="SSF47446">
    <property type="entry name" value="Signal peptide-binding domain"/>
    <property type="match status" value="1"/>
</dbReference>
<dbReference type="Gene3D" id="3.40.50.300">
    <property type="entry name" value="P-loop containing nucleotide triphosphate hydrolases"/>
    <property type="match status" value="1"/>
</dbReference>
<evidence type="ECO:0000256" key="2">
    <source>
        <dbReference type="ARBA" id="ARBA00005450"/>
    </source>
</evidence>
<dbReference type="InterPro" id="IPR003593">
    <property type="entry name" value="AAA+_ATPase"/>
</dbReference>
<evidence type="ECO:0000256" key="3">
    <source>
        <dbReference type="ARBA" id="ARBA00022741"/>
    </source>
</evidence>
<dbReference type="InterPro" id="IPR004125">
    <property type="entry name" value="Signal_recog_particle_SRP54_M"/>
</dbReference>
<evidence type="ECO:0000313" key="14">
    <source>
        <dbReference type="Proteomes" id="UP000325255"/>
    </source>
</evidence>
<dbReference type="EMBL" id="VWPK01000063">
    <property type="protein sequence ID" value="KAA5608956.1"/>
    <property type="molecule type" value="Genomic_DNA"/>
</dbReference>
<keyword evidence="10" id="KW-0963">Cytoplasm</keyword>
<comment type="function">
    <text evidence="10">Involved in targeting and insertion of nascent membrane proteins into the cytoplasmic membrane. Binds to the hydrophobic signal sequence of the ribosome-nascent chain (RNC) as it emerges from the ribosomes. The SRP-RNC complex is then targeted to the cytoplasmic membrane where it interacts with the SRP receptor FtsY. Interaction with FtsY leads to the transfer of the RNC complex to the Sec translocase for insertion into the membrane, the hydrolysis of GTP by both Ffh and FtsY, and the dissociation of the SRP-FtsY complex into the individual components.</text>
</comment>
<dbReference type="GO" id="GO:0005525">
    <property type="term" value="F:GTP binding"/>
    <property type="evidence" value="ECO:0007669"/>
    <property type="project" value="UniProtKB-UniRule"/>
</dbReference>
<evidence type="ECO:0000313" key="13">
    <source>
        <dbReference type="EMBL" id="KAA5608956.1"/>
    </source>
</evidence>
<dbReference type="Pfam" id="PF02881">
    <property type="entry name" value="SRP54_N"/>
    <property type="match status" value="1"/>
</dbReference>
<dbReference type="Pfam" id="PF00448">
    <property type="entry name" value="SRP54"/>
    <property type="match status" value="1"/>
</dbReference>
<dbReference type="GO" id="GO:0006614">
    <property type="term" value="P:SRP-dependent cotranslational protein targeting to membrane"/>
    <property type="evidence" value="ECO:0007669"/>
    <property type="project" value="InterPro"/>
</dbReference>
<dbReference type="SMART" id="SM00382">
    <property type="entry name" value="AAA"/>
    <property type="match status" value="1"/>
</dbReference>
<dbReference type="GO" id="GO:0048500">
    <property type="term" value="C:signal recognition particle"/>
    <property type="evidence" value="ECO:0007669"/>
    <property type="project" value="UniProtKB-UniRule"/>
</dbReference>
<feature type="region of interest" description="Disordered" evidence="11">
    <location>
        <begin position="1"/>
        <end position="92"/>
    </location>
</feature>
<evidence type="ECO:0000259" key="12">
    <source>
        <dbReference type="PROSITE" id="PS00300"/>
    </source>
</evidence>
<feature type="domain" description="SRP54-type proteins GTP-binding" evidence="12">
    <location>
        <begin position="368"/>
        <end position="381"/>
    </location>
</feature>
<evidence type="ECO:0000256" key="1">
    <source>
        <dbReference type="ARBA" id="ARBA00004515"/>
    </source>
</evidence>
<dbReference type="NCBIfam" id="TIGR00959">
    <property type="entry name" value="ffh"/>
    <property type="match status" value="1"/>
</dbReference>
<dbReference type="InterPro" id="IPR027417">
    <property type="entry name" value="P-loop_NTPase"/>
</dbReference>
<accession>A0A5M6IL16</accession>
<dbReference type="Pfam" id="PF02978">
    <property type="entry name" value="SRP_SPB"/>
    <property type="match status" value="1"/>
</dbReference>
<feature type="binding site" evidence="10">
    <location>
        <begin position="289"/>
        <end position="293"/>
    </location>
    <ligand>
        <name>GTP</name>
        <dbReference type="ChEBI" id="CHEBI:37565"/>
    </ligand>
</feature>
<evidence type="ECO:0000256" key="10">
    <source>
        <dbReference type="HAMAP-Rule" id="MF_00306"/>
    </source>
</evidence>
<dbReference type="HAMAP" id="MF_00306">
    <property type="entry name" value="SRP54"/>
    <property type="match status" value="1"/>
</dbReference>
<keyword evidence="3 10" id="KW-0547">Nucleotide-binding</keyword>
<dbReference type="SMART" id="SM00962">
    <property type="entry name" value="SRP54"/>
    <property type="match status" value="1"/>
</dbReference>
<evidence type="ECO:0000256" key="4">
    <source>
        <dbReference type="ARBA" id="ARBA00022801"/>
    </source>
</evidence>
<feature type="compositionally biased region" description="Low complexity" evidence="11">
    <location>
        <begin position="51"/>
        <end position="61"/>
    </location>
</feature>
<keyword evidence="14" id="KW-1185">Reference proteome</keyword>
<dbReference type="GO" id="GO:0003924">
    <property type="term" value="F:GTPase activity"/>
    <property type="evidence" value="ECO:0007669"/>
    <property type="project" value="UniProtKB-UniRule"/>
</dbReference>
<dbReference type="CDD" id="cd18539">
    <property type="entry name" value="SRP_G"/>
    <property type="match status" value="1"/>
</dbReference>
<evidence type="ECO:0000256" key="8">
    <source>
        <dbReference type="ARBA" id="ARBA00023274"/>
    </source>
</evidence>
<dbReference type="InterPro" id="IPR042101">
    <property type="entry name" value="SRP54_N_sf"/>
</dbReference>
<comment type="catalytic activity">
    <reaction evidence="9 10">
        <text>GTP + H2O = GDP + phosphate + H(+)</text>
        <dbReference type="Rhea" id="RHEA:19669"/>
        <dbReference type="ChEBI" id="CHEBI:15377"/>
        <dbReference type="ChEBI" id="CHEBI:15378"/>
        <dbReference type="ChEBI" id="CHEBI:37565"/>
        <dbReference type="ChEBI" id="CHEBI:43474"/>
        <dbReference type="ChEBI" id="CHEBI:58189"/>
        <dbReference type="EC" id="3.6.5.4"/>
    </reaction>
</comment>
<keyword evidence="6 10" id="KW-0342">GTP-binding</keyword>
<dbReference type="GO" id="GO:0005886">
    <property type="term" value="C:plasma membrane"/>
    <property type="evidence" value="ECO:0007669"/>
    <property type="project" value="UniProtKB-SubCell"/>
</dbReference>
<evidence type="ECO:0000256" key="11">
    <source>
        <dbReference type="SAM" id="MobiDB-lite"/>
    </source>
</evidence>
<evidence type="ECO:0000256" key="9">
    <source>
        <dbReference type="ARBA" id="ARBA00048027"/>
    </source>
</evidence>
<dbReference type="PANTHER" id="PTHR11564:SF5">
    <property type="entry name" value="SIGNAL RECOGNITION PARTICLE SUBUNIT SRP54"/>
    <property type="match status" value="1"/>
</dbReference>
<protein>
    <recommendedName>
        <fullName evidence="10">Signal recognition particle protein</fullName>
        <ecNumber evidence="10">3.6.5.4</ecNumber>
    </recommendedName>
    <alternativeName>
        <fullName evidence="10">Fifty-four homolog</fullName>
    </alternativeName>
</protein>
<organism evidence="13 14">
    <name type="scientific">Rhodovastum atsumiense</name>
    <dbReference type="NCBI Taxonomy" id="504468"/>
    <lineage>
        <taxon>Bacteria</taxon>
        <taxon>Pseudomonadati</taxon>
        <taxon>Pseudomonadota</taxon>
        <taxon>Alphaproteobacteria</taxon>
        <taxon>Acetobacterales</taxon>
        <taxon>Acetobacteraceae</taxon>
        <taxon>Rhodovastum</taxon>
    </lineage>
</organism>
<feature type="compositionally biased region" description="Basic residues" evidence="11">
    <location>
        <begin position="1"/>
        <end position="10"/>
    </location>
</feature>
<keyword evidence="8 10" id="KW-0687">Ribonucleoprotein</keyword>
<keyword evidence="7 10" id="KW-0733">Signal recognition particle</keyword>
<evidence type="ECO:0000256" key="6">
    <source>
        <dbReference type="ARBA" id="ARBA00023134"/>
    </source>
</evidence>
<dbReference type="SMART" id="SM00963">
    <property type="entry name" value="SRP54_N"/>
    <property type="match status" value="1"/>
</dbReference>
<dbReference type="InterPro" id="IPR000897">
    <property type="entry name" value="SRP54_GTPase_dom"/>
</dbReference>
<proteinExistence type="inferred from homology"/>
<dbReference type="GO" id="GO:0008312">
    <property type="term" value="F:7S RNA binding"/>
    <property type="evidence" value="ECO:0007669"/>
    <property type="project" value="InterPro"/>
</dbReference>
<dbReference type="InterPro" id="IPR013822">
    <property type="entry name" value="Signal_recog_particl_SRP54_hlx"/>
</dbReference>
<comment type="similarity">
    <text evidence="2 10">Belongs to the GTP-binding SRP family. SRP54 subfamily.</text>
</comment>
<comment type="subunit">
    <text evidence="10">Part of the signal recognition particle protein translocation system, which is composed of SRP and FtsY. SRP is a ribonucleoprotein composed of Ffh and a 4.5S RNA molecule.</text>
</comment>
<evidence type="ECO:0000256" key="5">
    <source>
        <dbReference type="ARBA" id="ARBA00022884"/>
    </source>
</evidence>
<dbReference type="InterPro" id="IPR004780">
    <property type="entry name" value="SRP"/>
</dbReference>
<dbReference type="PROSITE" id="PS00300">
    <property type="entry name" value="SRP54"/>
    <property type="match status" value="1"/>
</dbReference>
<dbReference type="PANTHER" id="PTHR11564">
    <property type="entry name" value="SIGNAL RECOGNITION PARTICLE 54K PROTEIN SRP54"/>
    <property type="match status" value="1"/>
</dbReference>
<comment type="subcellular location">
    <subcellularLocation>
        <location evidence="1">Cell inner membrane</location>
        <topology evidence="1">Peripheral membrane protein</topology>
        <orientation evidence="1">Cytoplasmic side</orientation>
    </subcellularLocation>
    <subcellularLocation>
        <location evidence="10">Cytoplasm</location>
    </subcellularLocation>
    <text evidence="10">The SRP-RNC complex is targeted to the cytoplasmic membrane.</text>
</comment>
<feature type="binding site" evidence="10">
    <location>
        <begin position="347"/>
        <end position="350"/>
    </location>
    <ligand>
        <name>GTP</name>
        <dbReference type="ChEBI" id="CHEBI:37565"/>
    </ligand>
</feature>
<sequence>MPLSVRRTRQFRGAAPAPPEAPPLDSGRGHRPLHPISGSKGLRPLAEVQEAEPPAGAGAAPRARRFLDSGASARHKRPLRSPPVREGSRTGAHGVGVRVFENLSGKLSGVFDGLRARGALNEADVTDALREVRLALLDADVALPVVKDFITKVRERAVGQEVLDSVSPGQQVVKIVNDVLVEQLGGAGAVPLNLNATAPIPILMVGLQGSGKTTTAGKIALRLASRLRKKVLLASLDTYRPAAQLQLQQLAERAGVPSLPIIAGQTPLQIAQRAMETARREVYDVVILDTAGRLSIDQEMMEEVKAIRAASSPAETLLVVDAMTGQDAVNTARAFNEAVGVTGIVMTRMDGDARGGAALSMRAITGAPIKLVGTGEKIEGLEDFHPERVAGRILGLGDVVGLVEKAAETIEQEEAEKLARKMAKGKFDLEDYAKQIKQINKMGSLSSIIGMLPGAGKLQAHLDAAGAADLDKTVFKRQSAIISSMTPQERRTPDIIKASRKKRIAAGSGTSVQDVNRLLKQFDEMSAMMKRVSKLGQKGLMRHGLQALLPGNRRPF</sequence>
<dbReference type="Proteomes" id="UP000325255">
    <property type="component" value="Unassembled WGS sequence"/>
</dbReference>
<gene>
    <name evidence="10" type="primary">ffh</name>
    <name evidence="13" type="ORF">F1189_26465</name>
</gene>
<dbReference type="OrthoDB" id="9804720at2"/>
<dbReference type="SUPFAM" id="SSF52540">
    <property type="entry name" value="P-loop containing nucleoside triphosphate hydrolases"/>
    <property type="match status" value="1"/>
</dbReference>
<dbReference type="EC" id="3.6.5.4" evidence="10"/>
<comment type="domain">
    <text evidence="10">Composed of three domains: the N-terminal N domain, which is responsible for interactions with the ribosome, the central G domain, which binds GTP, and the C-terminal M domain, which binds the RNA and the signal sequence of the RNC.</text>
</comment>
<dbReference type="InterPro" id="IPR036891">
    <property type="entry name" value="Signal_recog_part_SRP54_M_sf"/>
</dbReference>
<dbReference type="Gene3D" id="1.10.260.30">
    <property type="entry name" value="Signal recognition particle, SRP54 subunit, M-domain"/>
    <property type="match status" value="1"/>
</dbReference>
<evidence type="ECO:0000256" key="7">
    <source>
        <dbReference type="ARBA" id="ARBA00023135"/>
    </source>
</evidence>
<dbReference type="InterPro" id="IPR022941">
    <property type="entry name" value="SRP54"/>
</dbReference>